<dbReference type="NCBIfam" id="TIGR02823">
    <property type="entry name" value="oxido_YhdH"/>
    <property type="match status" value="1"/>
</dbReference>
<dbReference type="PANTHER" id="PTHR43677:SF1">
    <property type="entry name" value="ACRYLYL-COA REDUCTASE ACUI-RELATED"/>
    <property type="match status" value="1"/>
</dbReference>
<feature type="domain" description="Enoyl reductase (ER)" evidence="1">
    <location>
        <begin position="11"/>
        <end position="329"/>
    </location>
</feature>
<dbReference type="SUPFAM" id="SSF50129">
    <property type="entry name" value="GroES-like"/>
    <property type="match status" value="1"/>
</dbReference>
<dbReference type="Proteomes" id="UP000242754">
    <property type="component" value="Unassembled WGS sequence"/>
</dbReference>
<dbReference type="STRING" id="140314.SAMN04488076_1085"/>
<dbReference type="EMBL" id="FJNE01000009">
    <property type="protein sequence ID" value="CZR00305.1"/>
    <property type="molecule type" value="Genomic_DNA"/>
</dbReference>
<evidence type="ECO:0000259" key="1">
    <source>
        <dbReference type="SMART" id="SM00829"/>
    </source>
</evidence>
<dbReference type="InterPro" id="IPR014188">
    <property type="entry name" value="Acrylyl-CoA_reductase_AcuI"/>
</dbReference>
<dbReference type="CDD" id="cd05280">
    <property type="entry name" value="MDR_yhdh_yhfp"/>
    <property type="match status" value="1"/>
</dbReference>
<evidence type="ECO:0000313" key="2">
    <source>
        <dbReference type="EMBL" id="CZR00305.1"/>
    </source>
</evidence>
<dbReference type="PANTHER" id="PTHR43677">
    <property type="entry name" value="SHORT-CHAIN DEHYDROGENASE/REDUCTASE"/>
    <property type="match status" value="1"/>
</dbReference>
<organism evidence="2 3">
    <name type="scientific">Trichococcus palustris</name>
    <dbReference type="NCBI Taxonomy" id="140314"/>
    <lineage>
        <taxon>Bacteria</taxon>
        <taxon>Bacillati</taxon>
        <taxon>Bacillota</taxon>
        <taxon>Bacilli</taxon>
        <taxon>Lactobacillales</taxon>
        <taxon>Carnobacteriaceae</taxon>
        <taxon>Trichococcus</taxon>
    </lineage>
</organism>
<accession>A0A143Z0G7</accession>
<dbReference type="Pfam" id="PF00107">
    <property type="entry name" value="ADH_zinc_N"/>
    <property type="match status" value="1"/>
</dbReference>
<keyword evidence="3" id="KW-1185">Reference proteome</keyword>
<dbReference type="SMART" id="SM00829">
    <property type="entry name" value="PKS_ER"/>
    <property type="match status" value="1"/>
</dbReference>
<proteinExistence type="predicted"/>
<dbReference type="RefSeq" id="WP_425445260.1">
    <property type="nucleotide sequence ID" value="NZ_FJNE01000009.1"/>
</dbReference>
<sequence>MESFKALMANAVNEEVETAIKMIQKEDLPAGDVLIEVHYSSVNFKDGLAATNAKSGVIRNYPLILGIDLSGVVVESDSAKFSPGDEVIVTGYGLGVSHFGGYSQYARVPGEWVVPLPDGLTLKEAMIIGTAGYTAAESVAALEKQGLTPAAGNVLVMGATGGVGGMAVAMLHKLGYSVAAASRKKAEYSAYLMDLGAAAVIHPDEVGLEKKRPLAKQRWAAVIDPVGGAMVPELLAQVQYGGSVALCGNAGGVKFEATVLPFILRGINLLGIDSVNQPFEERLQLWQRMATDMKPERLEELIDQEVALENLPGAFEKIMAGKMRGRTLVHVKEA</sequence>
<dbReference type="InterPro" id="IPR013154">
    <property type="entry name" value="ADH-like_N"/>
</dbReference>
<name>A0A143Z0G7_9LACT</name>
<protein>
    <submittedName>
        <fullName evidence="2">Enoylreductase</fullName>
    </submittedName>
</protein>
<dbReference type="GO" id="GO:0043957">
    <property type="term" value="F:acryloyl-CoA reductase (NADPH) activity"/>
    <property type="evidence" value="ECO:0007669"/>
    <property type="project" value="TreeGrafter"/>
</dbReference>
<dbReference type="SUPFAM" id="SSF51735">
    <property type="entry name" value="NAD(P)-binding Rossmann-fold domains"/>
    <property type="match status" value="1"/>
</dbReference>
<dbReference type="InterPro" id="IPR013149">
    <property type="entry name" value="ADH-like_C"/>
</dbReference>
<dbReference type="InterPro" id="IPR011032">
    <property type="entry name" value="GroES-like_sf"/>
</dbReference>
<dbReference type="Pfam" id="PF08240">
    <property type="entry name" value="ADH_N"/>
    <property type="match status" value="1"/>
</dbReference>
<dbReference type="InterPro" id="IPR020843">
    <property type="entry name" value="ER"/>
</dbReference>
<gene>
    <name evidence="2" type="ORF">Tpal_2501</name>
</gene>
<reference evidence="2 3" key="1">
    <citation type="submission" date="2016-02" db="EMBL/GenBank/DDBJ databases">
        <authorList>
            <person name="Wen L."/>
            <person name="He K."/>
            <person name="Yang H."/>
        </authorList>
    </citation>
    <scope>NUCLEOTIDE SEQUENCE [LARGE SCALE GENOMIC DNA]</scope>
    <source>
        <strain evidence="2">Trichococcus palustris</strain>
    </source>
</reference>
<evidence type="ECO:0000313" key="3">
    <source>
        <dbReference type="Proteomes" id="UP000242754"/>
    </source>
</evidence>
<dbReference type="AlphaFoldDB" id="A0A143Z0G7"/>
<dbReference type="Gene3D" id="3.40.50.720">
    <property type="entry name" value="NAD(P)-binding Rossmann-like Domain"/>
    <property type="match status" value="1"/>
</dbReference>
<dbReference type="Gene3D" id="3.90.180.10">
    <property type="entry name" value="Medium-chain alcohol dehydrogenases, catalytic domain"/>
    <property type="match status" value="1"/>
</dbReference>
<dbReference type="InterPro" id="IPR036291">
    <property type="entry name" value="NAD(P)-bd_dom_sf"/>
</dbReference>
<dbReference type="InterPro" id="IPR051397">
    <property type="entry name" value="Zn-ADH-like_protein"/>
</dbReference>